<feature type="domain" description="PPPDE" evidence="5">
    <location>
        <begin position="25"/>
        <end position="166"/>
    </location>
</feature>
<dbReference type="PANTHER" id="PTHR12378">
    <property type="entry name" value="DESUMOYLATING ISOPEPTIDASE"/>
    <property type="match status" value="1"/>
</dbReference>
<evidence type="ECO:0000313" key="6">
    <source>
        <dbReference type="EMBL" id="CAG8577179.1"/>
    </source>
</evidence>
<reference evidence="6" key="1">
    <citation type="submission" date="2021-06" db="EMBL/GenBank/DDBJ databases">
        <authorList>
            <person name="Kallberg Y."/>
            <person name="Tangrot J."/>
            <person name="Rosling A."/>
        </authorList>
    </citation>
    <scope>NUCLEOTIDE SEQUENCE</scope>
    <source>
        <strain evidence="6">IA702</strain>
    </source>
</reference>
<proteinExistence type="inferred from homology"/>
<dbReference type="InterPro" id="IPR008580">
    <property type="entry name" value="PPPDE_dom"/>
</dbReference>
<feature type="non-terminal residue" evidence="6">
    <location>
        <position position="200"/>
    </location>
</feature>
<protein>
    <submittedName>
        <fullName evidence="6">2913_t:CDS:1</fullName>
    </submittedName>
</protein>
<dbReference type="InterPro" id="IPR042266">
    <property type="entry name" value="PPPDE_sf"/>
</dbReference>
<accession>A0A9N9G109</accession>
<comment type="caution">
    <text evidence="6">The sequence shown here is derived from an EMBL/GenBank/DDBJ whole genome shotgun (WGS) entry which is preliminary data.</text>
</comment>
<dbReference type="EMBL" id="CAJVPJ010001133">
    <property type="protein sequence ID" value="CAG8577179.1"/>
    <property type="molecule type" value="Genomic_DNA"/>
</dbReference>
<evidence type="ECO:0000256" key="3">
    <source>
        <dbReference type="ARBA" id="ARBA00022801"/>
    </source>
</evidence>
<sequence>MYPDAARQDATDANKEESRGLQEETSVYLNVYDMLPGSAVTAVGYWMGFGVFHTGVEVLGVEYNFGGHDYDASGVFRMKPRLGPPNVTYKESIFMGYTKLNKEDVVKRMDELSKEWKGNSYNLLLRNCNHFTSEACRILVGKRAPGWINRAAKLGTLFPCVVPSGWIEPPECGEETEAIASSMSTTYAPYNISETQVLNP</sequence>
<dbReference type="SMART" id="SM01179">
    <property type="entry name" value="DUF862"/>
    <property type="match status" value="1"/>
</dbReference>
<dbReference type="PANTHER" id="PTHR12378:SF80">
    <property type="entry name" value="IP06716P-RELATED"/>
    <property type="match status" value="1"/>
</dbReference>
<evidence type="ECO:0000256" key="4">
    <source>
        <dbReference type="SAM" id="MobiDB-lite"/>
    </source>
</evidence>
<dbReference type="Gene3D" id="3.90.1720.30">
    <property type="entry name" value="PPPDE domains"/>
    <property type="match status" value="1"/>
</dbReference>
<organism evidence="6 7">
    <name type="scientific">Paraglomus occultum</name>
    <dbReference type="NCBI Taxonomy" id="144539"/>
    <lineage>
        <taxon>Eukaryota</taxon>
        <taxon>Fungi</taxon>
        <taxon>Fungi incertae sedis</taxon>
        <taxon>Mucoromycota</taxon>
        <taxon>Glomeromycotina</taxon>
        <taxon>Glomeromycetes</taxon>
        <taxon>Paraglomerales</taxon>
        <taxon>Paraglomeraceae</taxon>
        <taxon>Paraglomus</taxon>
    </lineage>
</organism>
<keyword evidence="2" id="KW-0645">Protease</keyword>
<dbReference type="OrthoDB" id="412286at2759"/>
<evidence type="ECO:0000256" key="2">
    <source>
        <dbReference type="ARBA" id="ARBA00022670"/>
    </source>
</evidence>
<comment type="similarity">
    <text evidence="1">Belongs to the DeSI family.</text>
</comment>
<dbReference type="Proteomes" id="UP000789572">
    <property type="component" value="Unassembled WGS sequence"/>
</dbReference>
<keyword evidence="7" id="KW-1185">Reference proteome</keyword>
<evidence type="ECO:0000259" key="5">
    <source>
        <dbReference type="PROSITE" id="PS51858"/>
    </source>
</evidence>
<dbReference type="Pfam" id="PF05903">
    <property type="entry name" value="Peptidase_C97"/>
    <property type="match status" value="1"/>
</dbReference>
<evidence type="ECO:0000313" key="7">
    <source>
        <dbReference type="Proteomes" id="UP000789572"/>
    </source>
</evidence>
<dbReference type="GO" id="GO:0006508">
    <property type="term" value="P:proteolysis"/>
    <property type="evidence" value="ECO:0007669"/>
    <property type="project" value="UniProtKB-KW"/>
</dbReference>
<feature type="region of interest" description="Disordered" evidence="4">
    <location>
        <begin position="1"/>
        <end position="21"/>
    </location>
</feature>
<keyword evidence="3" id="KW-0378">Hydrolase</keyword>
<gene>
    <name evidence="6" type="ORF">POCULU_LOCUS6298</name>
</gene>
<dbReference type="AlphaFoldDB" id="A0A9N9G109"/>
<dbReference type="PROSITE" id="PS51858">
    <property type="entry name" value="PPPDE"/>
    <property type="match status" value="1"/>
</dbReference>
<dbReference type="GO" id="GO:0016579">
    <property type="term" value="P:protein deubiquitination"/>
    <property type="evidence" value="ECO:0007669"/>
    <property type="project" value="TreeGrafter"/>
</dbReference>
<name>A0A9N9G109_9GLOM</name>
<dbReference type="GO" id="GO:0101005">
    <property type="term" value="F:deubiquitinase activity"/>
    <property type="evidence" value="ECO:0007669"/>
    <property type="project" value="TreeGrafter"/>
</dbReference>
<evidence type="ECO:0000256" key="1">
    <source>
        <dbReference type="ARBA" id="ARBA00008140"/>
    </source>
</evidence>